<dbReference type="Proteomes" id="UP000607653">
    <property type="component" value="Unassembled WGS sequence"/>
</dbReference>
<reference evidence="1 2" key="1">
    <citation type="journal article" date="2020" name="Mol. Biol. Evol.">
        <title>Distinct Expression and Methylation Patterns for Genes with Different Fates following a Single Whole-Genome Duplication in Flowering Plants.</title>
        <authorList>
            <person name="Shi T."/>
            <person name="Rahmani R.S."/>
            <person name="Gugger P.F."/>
            <person name="Wang M."/>
            <person name="Li H."/>
            <person name="Zhang Y."/>
            <person name="Li Z."/>
            <person name="Wang Q."/>
            <person name="Van de Peer Y."/>
            <person name="Marchal K."/>
            <person name="Chen J."/>
        </authorList>
    </citation>
    <scope>NUCLEOTIDE SEQUENCE [LARGE SCALE GENOMIC DNA]</scope>
    <source>
        <tissue evidence="1">Leaf</tissue>
    </source>
</reference>
<accession>A0A822YDA4</accession>
<name>A0A822YDA4_NELNU</name>
<dbReference type="EMBL" id="DUZY01000003">
    <property type="protein sequence ID" value="DAD32114.1"/>
    <property type="molecule type" value="Genomic_DNA"/>
</dbReference>
<sequence length="75" mass="8548">MPFISWSRTEIWLHLSGDSRQIGLVQDFSSISAQEVISSGLNLGRWVSPINIKTRKRKGRKGDENDMLCPIIMVF</sequence>
<evidence type="ECO:0000313" key="1">
    <source>
        <dbReference type="EMBL" id="DAD32114.1"/>
    </source>
</evidence>
<comment type="caution">
    <text evidence="1">The sequence shown here is derived from an EMBL/GenBank/DDBJ whole genome shotgun (WGS) entry which is preliminary data.</text>
</comment>
<protein>
    <submittedName>
        <fullName evidence="1">Uncharacterized protein</fullName>
    </submittedName>
</protein>
<gene>
    <name evidence="1" type="ORF">HUJ06_010965</name>
</gene>
<evidence type="ECO:0000313" key="2">
    <source>
        <dbReference type="Proteomes" id="UP000607653"/>
    </source>
</evidence>
<dbReference type="AlphaFoldDB" id="A0A822YDA4"/>
<proteinExistence type="predicted"/>
<organism evidence="1 2">
    <name type="scientific">Nelumbo nucifera</name>
    <name type="common">Sacred lotus</name>
    <dbReference type="NCBI Taxonomy" id="4432"/>
    <lineage>
        <taxon>Eukaryota</taxon>
        <taxon>Viridiplantae</taxon>
        <taxon>Streptophyta</taxon>
        <taxon>Embryophyta</taxon>
        <taxon>Tracheophyta</taxon>
        <taxon>Spermatophyta</taxon>
        <taxon>Magnoliopsida</taxon>
        <taxon>Proteales</taxon>
        <taxon>Nelumbonaceae</taxon>
        <taxon>Nelumbo</taxon>
    </lineage>
</organism>
<keyword evidence="2" id="KW-1185">Reference proteome</keyword>